<evidence type="ECO:0000313" key="3">
    <source>
        <dbReference type="Proteomes" id="UP000800092"/>
    </source>
</evidence>
<sequence length="683" mass="76718">MASKETDSKAPDVIVAEKACLDTLNSSFTPSSSNDAEPHGSASSNSSNIIDSLISTSPDISQYHFLTNKTSSNFPHESGDPDTPVDGDSNEPDRYDLTEEQKRYFDPVDEIIGRAESETHMKITPLHNFEELELENSLQLKNHNRTNAVFITPSDELDESDGKPSITVNKTDSSHWQDCDTKHFPNQQANHHLTYLPEYAGHYHSANSTANLDYMSSANPFVSNYGERSARLYTDNAEPESSDVHPSRVGDLVPAVLLDYGNSYPRYHWSGSLSGPHPQNGSTGDANSEMSMYYSKANGMPHVDYGNNNYAAFEDTTTGEPTSTMLTNYFRPNTGSYAHGSSPINDLTHHGYDQFRSQGSQLIPYDNAFNHGEVKEDPNSYSQHPNAVYSRPRSIPAAHSAGDTILHGTRLDRMHSFMGFHKDSDAAYDYMSKIRRNYEVAGYDDWQRVEADPIPFVRGIYEAMSTLKPEADSSQVSYWSTMTRKGHEQQMIEARAWDIVQTAINQHKHGITNFPELEIHKRDPLDNSMCCSERLGRIQDILYGDKLVCKDVVDGNKVTYLVATPNAWINRKNDNRRLNKDKGAIMRAGKRTVTQFQNAQVMREATAGLDYHVIGVENVVEGRDLSHGPALPSEAMEQHVESRAKNRPKSRRPPKRAKKNDDDEEWAPRQSKGKKRDRGVEDE</sequence>
<name>A0A6A6HQT6_VIRVR</name>
<dbReference type="Proteomes" id="UP000800092">
    <property type="component" value="Unassembled WGS sequence"/>
</dbReference>
<dbReference type="AlphaFoldDB" id="A0A6A6HQT6"/>
<feature type="compositionally biased region" description="Low complexity" evidence="1">
    <location>
        <begin position="41"/>
        <end position="53"/>
    </location>
</feature>
<feature type="region of interest" description="Disordered" evidence="1">
    <location>
        <begin position="24"/>
        <end position="53"/>
    </location>
</feature>
<dbReference type="EMBL" id="ML991771">
    <property type="protein sequence ID" value="KAF2239883.1"/>
    <property type="molecule type" value="Genomic_DNA"/>
</dbReference>
<protein>
    <submittedName>
        <fullName evidence="2">Uncharacterized protein</fullName>
    </submittedName>
</protein>
<gene>
    <name evidence="2" type="ORF">EV356DRAFT_3179</name>
</gene>
<evidence type="ECO:0000256" key="1">
    <source>
        <dbReference type="SAM" id="MobiDB-lite"/>
    </source>
</evidence>
<organism evidence="2 3">
    <name type="scientific">Viridothelium virens</name>
    <name type="common">Speckled blister lichen</name>
    <name type="synonym">Trypethelium virens</name>
    <dbReference type="NCBI Taxonomy" id="1048519"/>
    <lineage>
        <taxon>Eukaryota</taxon>
        <taxon>Fungi</taxon>
        <taxon>Dikarya</taxon>
        <taxon>Ascomycota</taxon>
        <taxon>Pezizomycotina</taxon>
        <taxon>Dothideomycetes</taxon>
        <taxon>Dothideomycetes incertae sedis</taxon>
        <taxon>Trypetheliales</taxon>
        <taxon>Trypetheliaceae</taxon>
        <taxon>Viridothelium</taxon>
    </lineage>
</organism>
<reference evidence="2" key="1">
    <citation type="journal article" date="2020" name="Stud. Mycol.">
        <title>101 Dothideomycetes genomes: a test case for predicting lifestyles and emergence of pathogens.</title>
        <authorList>
            <person name="Haridas S."/>
            <person name="Albert R."/>
            <person name="Binder M."/>
            <person name="Bloem J."/>
            <person name="Labutti K."/>
            <person name="Salamov A."/>
            <person name="Andreopoulos B."/>
            <person name="Baker S."/>
            <person name="Barry K."/>
            <person name="Bills G."/>
            <person name="Bluhm B."/>
            <person name="Cannon C."/>
            <person name="Castanera R."/>
            <person name="Culley D."/>
            <person name="Daum C."/>
            <person name="Ezra D."/>
            <person name="Gonzalez J."/>
            <person name="Henrissat B."/>
            <person name="Kuo A."/>
            <person name="Liang C."/>
            <person name="Lipzen A."/>
            <person name="Lutzoni F."/>
            <person name="Magnuson J."/>
            <person name="Mondo S."/>
            <person name="Nolan M."/>
            <person name="Ohm R."/>
            <person name="Pangilinan J."/>
            <person name="Park H.-J."/>
            <person name="Ramirez L."/>
            <person name="Alfaro M."/>
            <person name="Sun H."/>
            <person name="Tritt A."/>
            <person name="Yoshinaga Y."/>
            <person name="Zwiers L.-H."/>
            <person name="Turgeon B."/>
            <person name="Goodwin S."/>
            <person name="Spatafora J."/>
            <person name="Crous P."/>
            <person name="Grigoriev I."/>
        </authorList>
    </citation>
    <scope>NUCLEOTIDE SEQUENCE</scope>
    <source>
        <strain evidence="2">Tuck. ex Michener</strain>
    </source>
</reference>
<keyword evidence="3" id="KW-1185">Reference proteome</keyword>
<feature type="region of interest" description="Disordered" evidence="1">
    <location>
        <begin position="69"/>
        <end position="99"/>
    </location>
</feature>
<dbReference type="OrthoDB" id="3794856at2759"/>
<feature type="region of interest" description="Disordered" evidence="1">
    <location>
        <begin position="625"/>
        <end position="683"/>
    </location>
</feature>
<evidence type="ECO:0000313" key="2">
    <source>
        <dbReference type="EMBL" id="KAF2239883.1"/>
    </source>
</evidence>
<accession>A0A6A6HQT6</accession>
<feature type="compositionally biased region" description="Polar residues" evidence="1">
    <location>
        <begin position="24"/>
        <end position="35"/>
    </location>
</feature>
<feature type="compositionally biased region" description="Basic residues" evidence="1">
    <location>
        <begin position="645"/>
        <end position="658"/>
    </location>
</feature>
<proteinExistence type="predicted"/>